<dbReference type="PROSITE" id="PS50088">
    <property type="entry name" value="ANK_REPEAT"/>
    <property type="match status" value="8"/>
</dbReference>
<keyword evidence="2 3" id="KW-0040">ANK repeat</keyword>
<dbReference type="PANTHER" id="PTHR24198">
    <property type="entry name" value="ANKYRIN REPEAT AND PROTEIN KINASE DOMAIN-CONTAINING PROTEIN"/>
    <property type="match status" value="1"/>
</dbReference>
<dbReference type="InterPro" id="IPR036770">
    <property type="entry name" value="Ankyrin_rpt-contain_sf"/>
</dbReference>
<feature type="repeat" description="ANK" evidence="3">
    <location>
        <begin position="341"/>
        <end position="373"/>
    </location>
</feature>
<dbReference type="PROSITE" id="PS50297">
    <property type="entry name" value="ANK_REP_REGION"/>
    <property type="match status" value="8"/>
</dbReference>
<dbReference type="PRINTS" id="PR01415">
    <property type="entry name" value="ANKYRIN"/>
</dbReference>
<dbReference type="Pfam" id="PF00023">
    <property type="entry name" value="Ank"/>
    <property type="match status" value="1"/>
</dbReference>
<sequence>MASDPTSEVGMTMDQAKKVEDVAENNVQASLLDERTSRDSTVEAAVDVVADTYKHLMESEEYREIFKATCEAQGQDVDVSLNLLDDMMPEVIAMSKALMQSALEDERLSKPEGTTATRLDIRNWTPLLYATYGGKLDEVKAVVANLGDAVIQTAVEVRPVHRDPSYSRCCLQSNGLTPLHLASMYGYMDIVRFFVQHGASHDAVTVDGATPLFLSSMNGHLDVIQYLVALGAVDGINRPINDGCTALIVAANRGYDAIVTFLVENGASSLATTNDGQTALHAASVNGHIGVVKYLLGIHTYTSYASTGCAVSPFYLAAQNGHLEVVELLVQVHHAPLTTGGTLTELAVAAMHGHVETVRFLIQAGASVEAALQSSDEYDGSTPLFLAIHGGSATCTNARSLEVAELLLTLGGANLEAKQTNGDTVLHFAVRSERLDAVRLLLGKGANANSPDATGTEPLFTAAQAGKWTIVNALLAHGANVDAATADGTTALMVAAEKGDILTVKALLAKDASAALKNKAGRTARDVAVANNHNDVVTAIDDNYVLGPKLYQAVFRNDIDAVRSLLDRGADPMYKTVAGKTPIDCGRSNPDMLALLEQYIETNKTVEAAKPRRAKGDGKVLCRAARVRRHMVGSAKFRRRAWKVPDSGCRMVASLCQCSRTA</sequence>
<dbReference type="AlphaFoldDB" id="A0A024TAZ4"/>
<evidence type="ECO:0000256" key="3">
    <source>
        <dbReference type="PROSITE-ProRule" id="PRU00023"/>
    </source>
</evidence>
<feature type="repeat" description="ANK" evidence="3">
    <location>
        <begin position="207"/>
        <end position="232"/>
    </location>
</feature>
<name>A0A024TAZ4_9STRA</name>
<dbReference type="RefSeq" id="XP_008880538.1">
    <property type="nucleotide sequence ID" value="XM_008882316.1"/>
</dbReference>
<proteinExistence type="predicted"/>
<dbReference type="SUPFAM" id="SSF48403">
    <property type="entry name" value="Ankyrin repeat"/>
    <property type="match status" value="1"/>
</dbReference>
<dbReference type="GeneID" id="20091506"/>
<dbReference type="PANTHER" id="PTHR24198:SF194">
    <property type="entry name" value="INVERSIN-A"/>
    <property type="match status" value="1"/>
</dbReference>
<reference evidence="4" key="1">
    <citation type="submission" date="2013-12" db="EMBL/GenBank/DDBJ databases">
        <title>The Genome Sequence of Aphanomyces invadans NJM9701.</title>
        <authorList>
            <consortium name="The Broad Institute Genomics Platform"/>
            <person name="Russ C."/>
            <person name="Tyler B."/>
            <person name="van West P."/>
            <person name="Dieguez-Uribeondo J."/>
            <person name="Young S.K."/>
            <person name="Zeng Q."/>
            <person name="Gargeya S."/>
            <person name="Fitzgerald M."/>
            <person name="Abouelleil A."/>
            <person name="Alvarado L."/>
            <person name="Chapman S.B."/>
            <person name="Gainer-Dewar J."/>
            <person name="Goldberg J."/>
            <person name="Griggs A."/>
            <person name="Gujja S."/>
            <person name="Hansen M."/>
            <person name="Howarth C."/>
            <person name="Imamovic A."/>
            <person name="Ireland A."/>
            <person name="Larimer J."/>
            <person name="McCowan C."/>
            <person name="Murphy C."/>
            <person name="Pearson M."/>
            <person name="Poon T.W."/>
            <person name="Priest M."/>
            <person name="Roberts A."/>
            <person name="Saif S."/>
            <person name="Shea T."/>
            <person name="Sykes S."/>
            <person name="Wortman J."/>
            <person name="Nusbaum C."/>
            <person name="Birren B."/>
        </authorList>
    </citation>
    <scope>NUCLEOTIDE SEQUENCE [LARGE SCALE GENOMIC DNA]</scope>
    <source>
        <strain evidence="4">NJM9701</strain>
    </source>
</reference>
<dbReference type="InterPro" id="IPR002110">
    <property type="entry name" value="Ankyrin_rpt"/>
</dbReference>
<dbReference type="STRING" id="157072.A0A024TAZ4"/>
<evidence type="ECO:0000313" key="4">
    <source>
        <dbReference type="EMBL" id="ETV90781.1"/>
    </source>
</evidence>
<evidence type="ECO:0000256" key="1">
    <source>
        <dbReference type="ARBA" id="ARBA00022737"/>
    </source>
</evidence>
<feature type="repeat" description="ANK" evidence="3">
    <location>
        <begin position="242"/>
        <end position="274"/>
    </location>
</feature>
<dbReference type="eggNOG" id="KOG4177">
    <property type="taxonomic scope" value="Eukaryota"/>
</dbReference>
<feature type="repeat" description="ANK" evidence="3">
    <location>
        <begin position="174"/>
        <end position="206"/>
    </location>
</feature>
<gene>
    <name evidence="4" type="ORF">H310_14456</name>
</gene>
<feature type="repeat" description="ANK" evidence="3">
    <location>
        <begin position="421"/>
        <end position="453"/>
    </location>
</feature>
<feature type="repeat" description="ANK" evidence="3">
    <location>
        <begin position="487"/>
        <end position="519"/>
    </location>
</feature>
<dbReference type="SMART" id="SM00248">
    <property type="entry name" value="ANK"/>
    <property type="match status" value="12"/>
</dbReference>
<protein>
    <submittedName>
        <fullName evidence="4">Uncharacterized protein</fullName>
    </submittedName>
</protein>
<dbReference type="Pfam" id="PF12796">
    <property type="entry name" value="Ank_2"/>
    <property type="match status" value="4"/>
</dbReference>
<accession>A0A024TAZ4</accession>
<dbReference type="Gene3D" id="1.25.40.20">
    <property type="entry name" value="Ankyrin repeat-containing domain"/>
    <property type="match status" value="4"/>
</dbReference>
<feature type="repeat" description="ANK" evidence="3">
    <location>
        <begin position="275"/>
        <end position="296"/>
    </location>
</feature>
<keyword evidence="1" id="KW-0677">Repeat</keyword>
<dbReference type="EMBL" id="KI914022">
    <property type="protein sequence ID" value="ETV90781.1"/>
    <property type="molecule type" value="Genomic_DNA"/>
</dbReference>
<feature type="repeat" description="ANK" evidence="3">
    <location>
        <begin position="454"/>
        <end position="486"/>
    </location>
</feature>
<evidence type="ECO:0000256" key="2">
    <source>
        <dbReference type="ARBA" id="ARBA00023043"/>
    </source>
</evidence>
<organism evidence="4">
    <name type="scientific">Aphanomyces invadans</name>
    <dbReference type="NCBI Taxonomy" id="157072"/>
    <lineage>
        <taxon>Eukaryota</taxon>
        <taxon>Sar</taxon>
        <taxon>Stramenopiles</taxon>
        <taxon>Oomycota</taxon>
        <taxon>Saprolegniomycetes</taxon>
        <taxon>Saprolegniales</taxon>
        <taxon>Verrucalvaceae</taxon>
        <taxon>Aphanomyces</taxon>
    </lineage>
</organism>
<dbReference type="VEuPathDB" id="FungiDB:H310_14456"/>
<dbReference type="OrthoDB" id="204376at2759"/>